<keyword evidence="4 10" id="KW-0547">Nucleotide-binding</keyword>
<dbReference type="InterPro" id="IPR035684">
    <property type="entry name" value="ArgRS_core"/>
</dbReference>
<dbReference type="PANTHER" id="PTHR11956:SF5">
    <property type="entry name" value="ARGININE--TRNA LIGASE, CYTOPLASMIC"/>
    <property type="match status" value="1"/>
</dbReference>
<evidence type="ECO:0000256" key="9">
    <source>
        <dbReference type="NCBIfam" id="TIGR00456"/>
    </source>
</evidence>
<dbReference type="PRINTS" id="PR01038">
    <property type="entry name" value="TRNASYNTHARG"/>
</dbReference>
<dbReference type="NCBIfam" id="TIGR00456">
    <property type="entry name" value="argS"/>
    <property type="match status" value="1"/>
</dbReference>
<keyword evidence="3 10" id="KW-0436">Ligase</keyword>
<feature type="domain" description="Arginyl tRNA synthetase N-terminal" evidence="12">
    <location>
        <begin position="6"/>
        <end position="99"/>
    </location>
</feature>
<dbReference type="GO" id="GO:0004814">
    <property type="term" value="F:arginine-tRNA ligase activity"/>
    <property type="evidence" value="ECO:0007669"/>
    <property type="project" value="UniProtKB-UniRule"/>
</dbReference>
<dbReference type="InterPro" id="IPR009080">
    <property type="entry name" value="tRNAsynth_Ia_anticodon-bd"/>
</dbReference>
<reference evidence="13 14" key="1">
    <citation type="journal article" date="2016" name="Nat. Commun.">
        <title>Thousands of microbial genomes shed light on interconnected biogeochemical processes in an aquifer system.</title>
        <authorList>
            <person name="Anantharaman K."/>
            <person name="Brown C.T."/>
            <person name="Hug L.A."/>
            <person name="Sharon I."/>
            <person name="Castelle C.J."/>
            <person name="Probst A.J."/>
            <person name="Thomas B.C."/>
            <person name="Singh A."/>
            <person name="Wilkins M.J."/>
            <person name="Karaoz U."/>
            <person name="Brodie E.L."/>
            <person name="Williams K.H."/>
            <person name="Hubbard S.S."/>
            <person name="Banfield J.F."/>
        </authorList>
    </citation>
    <scope>NUCLEOTIDE SEQUENCE [LARGE SCALE GENOMIC DNA]</scope>
</reference>
<dbReference type="Pfam" id="PF05746">
    <property type="entry name" value="DALR_1"/>
    <property type="match status" value="1"/>
</dbReference>
<dbReference type="SMART" id="SM00836">
    <property type="entry name" value="DALR_1"/>
    <property type="match status" value="1"/>
</dbReference>
<organism evidence="13 14">
    <name type="scientific">candidate division WWE3 bacterium RIFOXYA2_FULL_46_9</name>
    <dbReference type="NCBI Taxonomy" id="1802636"/>
    <lineage>
        <taxon>Bacteria</taxon>
        <taxon>Katanobacteria</taxon>
    </lineage>
</organism>
<dbReference type="InterPro" id="IPR036695">
    <property type="entry name" value="Arg-tRNA-synth_N_sf"/>
</dbReference>
<dbReference type="Pfam" id="PF00750">
    <property type="entry name" value="tRNA-synt_1d"/>
    <property type="match status" value="2"/>
</dbReference>
<gene>
    <name evidence="13" type="ORF">A2264_02510</name>
</gene>
<keyword evidence="6 10" id="KW-0648">Protein biosynthesis</keyword>
<dbReference type="AlphaFoldDB" id="A0A1F4W3C3"/>
<sequence>MYYLPELLRQKIGEVFNNLYSIEITDFSIEHPTHANFGNYSTNVAMIGAKLVKESPMEIAEKLAVKLKSLPITFDYNSAVYNVFSEVTVAGPGFVNFHFSLDWIKYVLSQTLGAKNCLNASSISTVYSNKVVMFEYTDPNPFKVFHIGHLMSNSIGEALSRLIEYQGAKVIRVNYQGDVGMHVAMSLWGLMKRMEEDKRSIADLRILSLAERMSYLGKAYALGATRFKEDADSSSEIKELNKYIYVVSQKRMVMDDQWTPKINFTSRIEDIDNKLMEKIDTLYKEGRSWSIEYFETLYKKLGTRFDSYFFESGVAEYGYQCVKDNIATGIFEESDGAIVFKGDKYGLHTRVFINSQDLPTYEAKDLGLAFIKYDKHPYDFSFVITANEINEYFKVVLKAMSLINPELSKKTTHLGHGMMKLTSGKMSSRTGKIIAGDELLNSVKEAVLGQIKIQNVVFGEHAQDITADKIAVASIKYSILQKNIGDDIVYDPEKSLELTGNTGPYILYTNARAASVLEKAGACRYSVDELFGMGFEVRDEEKAIVSLLGEFEEYALKAGSELSPHVLSGYLYSVCQKFNSYYSEVSISSEKDECIKSFRLHMTNCVTKVLSAGMYLLGIPIVDKM</sequence>
<dbReference type="SUPFAM" id="SSF47323">
    <property type="entry name" value="Anticodon-binding domain of a subclass of class I aminoacyl-tRNA synthetases"/>
    <property type="match status" value="1"/>
</dbReference>
<dbReference type="GO" id="GO:0006420">
    <property type="term" value="P:arginyl-tRNA aminoacylation"/>
    <property type="evidence" value="ECO:0007669"/>
    <property type="project" value="UniProtKB-UniRule"/>
</dbReference>
<feature type="domain" description="DALR anticodon binding" evidence="11">
    <location>
        <begin position="506"/>
        <end position="625"/>
    </location>
</feature>
<comment type="catalytic activity">
    <reaction evidence="8">
        <text>tRNA(Arg) + L-arginine + ATP = L-arginyl-tRNA(Arg) + AMP + diphosphate</text>
        <dbReference type="Rhea" id="RHEA:20301"/>
        <dbReference type="Rhea" id="RHEA-COMP:9658"/>
        <dbReference type="Rhea" id="RHEA-COMP:9673"/>
        <dbReference type="ChEBI" id="CHEBI:30616"/>
        <dbReference type="ChEBI" id="CHEBI:32682"/>
        <dbReference type="ChEBI" id="CHEBI:33019"/>
        <dbReference type="ChEBI" id="CHEBI:78442"/>
        <dbReference type="ChEBI" id="CHEBI:78513"/>
        <dbReference type="ChEBI" id="CHEBI:456215"/>
        <dbReference type="EC" id="6.1.1.19"/>
    </reaction>
</comment>
<dbReference type="Gene3D" id="3.30.1360.70">
    <property type="entry name" value="Arginyl tRNA synthetase N-terminal domain"/>
    <property type="match status" value="1"/>
</dbReference>
<dbReference type="GO" id="GO:0005524">
    <property type="term" value="F:ATP binding"/>
    <property type="evidence" value="ECO:0007669"/>
    <property type="project" value="UniProtKB-KW"/>
</dbReference>
<evidence type="ECO:0000256" key="10">
    <source>
        <dbReference type="RuleBase" id="RU363038"/>
    </source>
</evidence>
<dbReference type="EC" id="6.1.1.19" evidence="2 9"/>
<evidence type="ECO:0000256" key="4">
    <source>
        <dbReference type="ARBA" id="ARBA00022741"/>
    </source>
</evidence>
<dbReference type="SUPFAM" id="SSF55190">
    <property type="entry name" value="Arginyl-tRNA synthetase (ArgRS), N-terminal 'additional' domain"/>
    <property type="match status" value="1"/>
</dbReference>
<evidence type="ECO:0000256" key="2">
    <source>
        <dbReference type="ARBA" id="ARBA00012837"/>
    </source>
</evidence>
<dbReference type="GO" id="GO:0005737">
    <property type="term" value="C:cytoplasm"/>
    <property type="evidence" value="ECO:0007669"/>
    <property type="project" value="UniProtKB-UniRule"/>
</dbReference>
<evidence type="ECO:0000313" key="14">
    <source>
        <dbReference type="Proteomes" id="UP000176614"/>
    </source>
</evidence>
<dbReference type="Pfam" id="PF03485">
    <property type="entry name" value="Arg_tRNA_synt_N"/>
    <property type="match status" value="1"/>
</dbReference>
<evidence type="ECO:0000256" key="8">
    <source>
        <dbReference type="ARBA" id="ARBA00049339"/>
    </source>
</evidence>
<dbReference type="PANTHER" id="PTHR11956">
    <property type="entry name" value="ARGINYL-TRNA SYNTHETASE"/>
    <property type="match status" value="1"/>
</dbReference>
<keyword evidence="7 10" id="KW-0030">Aminoacyl-tRNA synthetase</keyword>
<dbReference type="InterPro" id="IPR005148">
    <property type="entry name" value="Arg-tRNA-synth_N"/>
</dbReference>
<dbReference type="Proteomes" id="UP000176614">
    <property type="component" value="Unassembled WGS sequence"/>
</dbReference>
<evidence type="ECO:0000313" key="13">
    <source>
        <dbReference type="EMBL" id="OGC63932.1"/>
    </source>
</evidence>
<dbReference type="SUPFAM" id="SSF52374">
    <property type="entry name" value="Nucleotidylyl transferase"/>
    <property type="match status" value="1"/>
</dbReference>
<evidence type="ECO:0000256" key="1">
    <source>
        <dbReference type="ARBA" id="ARBA00005594"/>
    </source>
</evidence>
<proteinExistence type="inferred from homology"/>
<dbReference type="InterPro" id="IPR001278">
    <property type="entry name" value="Arg-tRNA-ligase"/>
</dbReference>
<evidence type="ECO:0000256" key="5">
    <source>
        <dbReference type="ARBA" id="ARBA00022840"/>
    </source>
</evidence>
<dbReference type="InterPro" id="IPR008909">
    <property type="entry name" value="DALR_anticod-bd"/>
</dbReference>
<comment type="caution">
    <text evidence="13">The sequence shown here is derived from an EMBL/GenBank/DDBJ whole genome shotgun (WGS) entry which is preliminary data.</text>
</comment>
<dbReference type="Gene3D" id="1.10.730.10">
    <property type="entry name" value="Isoleucyl-tRNA Synthetase, Domain 1"/>
    <property type="match status" value="1"/>
</dbReference>
<comment type="similarity">
    <text evidence="1 10">Belongs to the class-I aminoacyl-tRNA synthetase family.</text>
</comment>
<evidence type="ECO:0000259" key="12">
    <source>
        <dbReference type="SMART" id="SM01016"/>
    </source>
</evidence>
<evidence type="ECO:0000256" key="3">
    <source>
        <dbReference type="ARBA" id="ARBA00022598"/>
    </source>
</evidence>
<dbReference type="Gene3D" id="3.40.50.620">
    <property type="entry name" value="HUPs"/>
    <property type="match status" value="1"/>
</dbReference>
<accession>A0A1F4W3C3</accession>
<evidence type="ECO:0000256" key="6">
    <source>
        <dbReference type="ARBA" id="ARBA00022917"/>
    </source>
</evidence>
<evidence type="ECO:0000259" key="11">
    <source>
        <dbReference type="SMART" id="SM00836"/>
    </source>
</evidence>
<evidence type="ECO:0000256" key="7">
    <source>
        <dbReference type="ARBA" id="ARBA00023146"/>
    </source>
</evidence>
<protein>
    <recommendedName>
        <fullName evidence="2 9">Arginine--tRNA ligase</fullName>
        <ecNumber evidence="2 9">6.1.1.19</ecNumber>
    </recommendedName>
</protein>
<name>A0A1F4W3C3_UNCKA</name>
<dbReference type="EMBL" id="MEVT01000001">
    <property type="protein sequence ID" value="OGC63932.1"/>
    <property type="molecule type" value="Genomic_DNA"/>
</dbReference>
<keyword evidence="5 10" id="KW-0067">ATP-binding</keyword>
<dbReference type="InterPro" id="IPR014729">
    <property type="entry name" value="Rossmann-like_a/b/a_fold"/>
</dbReference>
<dbReference type="SMART" id="SM01016">
    <property type="entry name" value="Arg_tRNA_synt_N"/>
    <property type="match status" value="1"/>
</dbReference>